<sequence>MAAALPRRCQLLQLGLALAVLLAATPAAEAWTGEIRGRVVCDVCGDAAIGPEDHALEVNVQQPMIQRKNSPFLSLKTDAADTGLGLGGCVDRLQGKKKRKRWSHPGDEAERPNFGRCGREQSRGGLILDSASSAQKAGLRTSQERLRAAAAAAPWLPPMSAGAKEKVLPGVGRATSRRRIRVPRDARAGRNGETSNGAGVVGRSSATAGSPQGAEAAAAEEEEEEEELARDGWTESNREGKG</sequence>
<dbReference type="AlphaFoldDB" id="A0A3L6QHB8"/>
<evidence type="ECO:0000313" key="3">
    <source>
        <dbReference type="EMBL" id="RLM78766.1"/>
    </source>
</evidence>
<keyword evidence="4" id="KW-1185">Reference proteome</keyword>
<keyword evidence="2" id="KW-0732">Signal</keyword>
<name>A0A3L6QHB8_PANMI</name>
<evidence type="ECO:0000313" key="4">
    <source>
        <dbReference type="Proteomes" id="UP000275267"/>
    </source>
</evidence>
<gene>
    <name evidence="3" type="ORF">C2845_PM12G12950</name>
</gene>
<dbReference type="STRING" id="4540.A0A3L6QHB8"/>
<feature type="signal peptide" evidence="2">
    <location>
        <begin position="1"/>
        <end position="30"/>
    </location>
</feature>
<organism evidence="3 4">
    <name type="scientific">Panicum miliaceum</name>
    <name type="common">Proso millet</name>
    <name type="synonym">Broomcorn millet</name>
    <dbReference type="NCBI Taxonomy" id="4540"/>
    <lineage>
        <taxon>Eukaryota</taxon>
        <taxon>Viridiplantae</taxon>
        <taxon>Streptophyta</taxon>
        <taxon>Embryophyta</taxon>
        <taxon>Tracheophyta</taxon>
        <taxon>Spermatophyta</taxon>
        <taxon>Magnoliopsida</taxon>
        <taxon>Liliopsida</taxon>
        <taxon>Poales</taxon>
        <taxon>Poaceae</taxon>
        <taxon>PACMAD clade</taxon>
        <taxon>Panicoideae</taxon>
        <taxon>Panicodae</taxon>
        <taxon>Paniceae</taxon>
        <taxon>Panicinae</taxon>
        <taxon>Panicum</taxon>
        <taxon>Panicum sect. Panicum</taxon>
    </lineage>
</organism>
<comment type="caution">
    <text evidence="3">The sequence shown here is derived from an EMBL/GenBank/DDBJ whole genome shotgun (WGS) entry which is preliminary data.</text>
</comment>
<evidence type="ECO:0000256" key="2">
    <source>
        <dbReference type="SAM" id="SignalP"/>
    </source>
</evidence>
<feature type="compositionally biased region" description="Basic and acidic residues" evidence="1">
    <location>
        <begin position="104"/>
        <end position="121"/>
    </location>
</feature>
<feature type="compositionally biased region" description="Basic and acidic residues" evidence="1">
    <location>
        <begin position="229"/>
        <end position="242"/>
    </location>
</feature>
<protein>
    <submittedName>
        <fullName evidence="3">Uncharacterized protein</fullName>
    </submittedName>
</protein>
<proteinExistence type="predicted"/>
<evidence type="ECO:0000256" key="1">
    <source>
        <dbReference type="SAM" id="MobiDB-lite"/>
    </source>
</evidence>
<dbReference type="Proteomes" id="UP000275267">
    <property type="component" value="Unassembled WGS sequence"/>
</dbReference>
<feature type="region of interest" description="Disordered" evidence="1">
    <location>
        <begin position="96"/>
        <end position="121"/>
    </location>
</feature>
<feature type="region of interest" description="Disordered" evidence="1">
    <location>
        <begin position="160"/>
        <end position="242"/>
    </location>
</feature>
<feature type="chain" id="PRO_5018166174" evidence="2">
    <location>
        <begin position="31"/>
        <end position="242"/>
    </location>
</feature>
<accession>A0A3L6QHB8</accession>
<reference evidence="4" key="1">
    <citation type="journal article" date="2019" name="Nat. Commun.">
        <title>The genome of broomcorn millet.</title>
        <authorList>
            <person name="Zou C."/>
            <person name="Miki D."/>
            <person name="Li D."/>
            <person name="Tang Q."/>
            <person name="Xiao L."/>
            <person name="Rajput S."/>
            <person name="Deng P."/>
            <person name="Jia W."/>
            <person name="Huang R."/>
            <person name="Zhang M."/>
            <person name="Sun Y."/>
            <person name="Hu J."/>
            <person name="Fu X."/>
            <person name="Schnable P.S."/>
            <person name="Li F."/>
            <person name="Zhang H."/>
            <person name="Feng B."/>
            <person name="Zhu X."/>
            <person name="Liu R."/>
            <person name="Schnable J.C."/>
            <person name="Zhu J.-K."/>
            <person name="Zhang H."/>
        </authorList>
    </citation>
    <scope>NUCLEOTIDE SEQUENCE [LARGE SCALE GENOMIC DNA]</scope>
</reference>
<dbReference type="EMBL" id="PQIB02000012">
    <property type="protein sequence ID" value="RLM78766.1"/>
    <property type="molecule type" value="Genomic_DNA"/>
</dbReference>
<dbReference type="PANTHER" id="PTHR38400">
    <property type="entry name" value="OS02G0317800 PROTEIN"/>
    <property type="match status" value="1"/>
</dbReference>
<feature type="compositionally biased region" description="Acidic residues" evidence="1">
    <location>
        <begin position="218"/>
        <end position="228"/>
    </location>
</feature>